<proteinExistence type="predicted"/>
<comment type="subcellular location">
    <subcellularLocation>
        <location evidence="1">Nucleus</location>
    </subcellularLocation>
</comment>
<feature type="compositionally biased region" description="Acidic residues" evidence="6">
    <location>
        <begin position="100"/>
        <end position="124"/>
    </location>
</feature>
<dbReference type="Proteomes" id="UP000242875">
    <property type="component" value="Unassembled WGS sequence"/>
</dbReference>
<dbReference type="PANTHER" id="PTHR21964">
    <property type="entry name" value="BREAST CANCER METASTASIS-SUPPRESSOR 1"/>
    <property type="match status" value="1"/>
</dbReference>
<dbReference type="Pfam" id="PF08598">
    <property type="entry name" value="Sds3"/>
    <property type="match status" value="1"/>
</dbReference>
<feature type="compositionally biased region" description="Basic and acidic residues" evidence="6">
    <location>
        <begin position="70"/>
        <end position="86"/>
    </location>
</feature>
<sequence length="597" mass="67380">MTTAKEILTIVPHNSKDRAFNGHTKDQQQGPLSDEDDMSSATSTGEDALAKKEAEVFGKLFTNQTATAHGSERYTDSMDDSGRIIDDLPETDGPLTPIEDLPDDDLEEVEDDDDRPSFVEDEEGYGTSKRGEDKDADDEGEDEDEDEEDDEGQEADMDLNGMNSIASSLSSIPDEYSLSPSPSPSGHTSDLKRKRNEEDEGLGAHFERDEEGVLIPPNSGRRAQESDFLGTIPPIEDDGEPDPDQEAETEPETEVIKPATKRSRKASMSLKPAARATTEEIDEEDADDDEEQEEEVQEESEEGTGTAEDEDDIEYQKKHKAALEALTSIELEFAKLREKVYEERQKELDQEKRMILDGTHPELNAMMAEIDDKRKNKLKLADAWHRYRAWCCDRQLEGAKYLARRSAMDRRAALRREMMEKLNKCRWDLEEERTKLNDILADFELVPDKAAMQCVRKYWKTEAQDVKSMRDTTGFPLPPNVSGASERDIVEDFEALEYARMMPPPPQAPGNLPLSHWDRLHTEPDNVFIDQGHLWYHDQLFRKGDGIMVVDPNGGRFSAKLLTIGESEIVVQRTDGSKSRIPITAIRDGKYQFAAKA</sequence>
<dbReference type="InterPro" id="IPR013907">
    <property type="entry name" value="Sds3"/>
</dbReference>
<protein>
    <recommendedName>
        <fullName evidence="9">Sds3-like-domain-containing protein</fullName>
    </recommendedName>
</protein>
<keyword evidence="3" id="KW-0805">Transcription regulation</keyword>
<evidence type="ECO:0000256" key="4">
    <source>
        <dbReference type="ARBA" id="ARBA00023163"/>
    </source>
</evidence>
<dbReference type="GO" id="GO:0010468">
    <property type="term" value="P:regulation of gene expression"/>
    <property type="evidence" value="ECO:0007669"/>
    <property type="project" value="UniProtKB-ARBA"/>
</dbReference>
<keyword evidence="4" id="KW-0804">Transcription</keyword>
<organism evidence="7 8">
    <name type="scientific">Bifiguratus adelaidae</name>
    <dbReference type="NCBI Taxonomy" id="1938954"/>
    <lineage>
        <taxon>Eukaryota</taxon>
        <taxon>Fungi</taxon>
        <taxon>Fungi incertae sedis</taxon>
        <taxon>Mucoromycota</taxon>
        <taxon>Mucoromycotina</taxon>
        <taxon>Endogonomycetes</taxon>
        <taxon>Endogonales</taxon>
        <taxon>Endogonales incertae sedis</taxon>
        <taxon>Bifiguratus</taxon>
    </lineage>
</organism>
<evidence type="ECO:0000256" key="2">
    <source>
        <dbReference type="ARBA" id="ARBA00022491"/>
    </source>
</evidence>
<reference evidence="7 8" key="1">
    <citation type="journal article" date="2017" name="Mycologia">
        <title>Bifiguratus adelaidae, gen. et sp. nov., a new member of Mucoromycotina in endophytic and soil-dwelling habitats.</title>
        <authorList>
            <person name="Torres-Cruz T.J."/>
            <person name="Billingsley Tobias T.L."/>
            <person name="Almatruk M."/>
            <person name="Hesse C."/>
            <person name="Kuske C.R."/>
            <person name="Desiro A."/>
            <person name="Benucci G.M."/>
            <person name="Bonito G."/>
            <person name="Stajich J.E."/>
            <person name="Dunlap C."/>
            <person name="Arnold A.E."/>
            <person name="Porras-Alfaro A."/>
        </authorList>
    </citation>
    <scope>NUCLEOTIDE SEQUENCE [LARGE SCALE GENOMIC DNA]</scope>
    <source>
        <strain evidence="7 8">AZ0501</strain>
    </source>
</reference>
<dbReference type="AlphaFoldDB" id="A0A261Y6L2"/>
<feature type="compositionally biased region" description="Acidic residues" evidence="6">
    <location>
        <begin position="134"/>
        <end position="157"/>
    </location>
</feature>
<dbReference type="GO" id="GO:0005654">
    <property type="term" value="C:nucleoplasm"/>
    <property type="evidence" value="ECO:0007669"/>
    <property type="project" value="UniProtKB-ARBA"/>
</dbReference>
<accession>A0A261Y6L2</accession>
<name>A0A261Y6L2_9FUNG</name>
<gene>
    <name evidence="7" type="ORF">BZG36_00774</name>
</gene>
<keyword evidence="5" id="KW-0539">Nucleus</keyword>
<evidence type="ECO:0000313" key="8">
    <source>
        <dbReference type="Proteomes" id="UP000242875"/>
    </source>
</evidence>
<evidence type="ECO:0000256" key="6">
    <source>
        <dbReference type="SAM" id="MobiDB-lite"/>
    </source>
</evidence>
<evidence type="ECO:0000256" key="1">
    <source>
        <dbReference type="ARBA" id="ARBA00004123"/>
    </source>
</evidence>
<evidence type="ECO:0000256" key="5">
    <source>
        <dbReference type="ARBA" id="ARBA00023242"/>
    </source>
</evidence>
<feature type="compositionally biased region" description="Acidic residues" evidence="6">
    <location>
        <begin position="235"/>
        <end position="253"/>
    </location>
</feature>
<feature type="compositionally biased region" description="Polar residues" evidence="6">
    <location>
        <begin position="161"/>
        <end position="171"/>
    </location>
</feature>
<feature type="compositionally biased region" description="Basic and acidic residues" evidence="6">
    <location>
        <begin position="14"/>
        <end position="26"/>
    </location>
</feature>
<evidence type="ECO:0008006" key="9">
    <source>
        <dbReference type="Google" id="ProtNLM"/>
    </source>
</evidence>
<evidence type="ECO:0000313" key="7">
    <source>
        <dbReference type="EMBL" id="OZJ06290.1"/>
    </source>
</evidence>
<feature type="compositionally biased region" description="Polar residues" evidence="6">
    <location>
        <begin position="178"/>
        <end position="188"/>
    </location>
</feature>
<keyword evidence="8" id="KW-1185">Reference proteome</keyword>
<evidence type="ECO:0000256" key="3">
    <source>
        <dbReference type="ARBA" id="ARBA00023015"/>
    </source>
</evidence>
<feature type="region of interest" description="Disordered" evidence="6">
    <location>
        <begin position="1"/>
        <end position="312"/>
    </location>
</feature>
<dbReference type="EMBL" id="MVBO01000005">
    <property type="protein sequence ID" value="OZJ06290.1"/>
    <property type="molecule type" value="Genomic_DNA"/>
</dbReference>
<keyword evidence="2" id="KW-0678">Repressor</keyword>
<dbReference type="SMART" id="SM01401">
    <property type="entry name" value="Sds3"/>
    <property type="match status" value="1"/>
</dbReference>
<feature type="compositionally biased region" description="Acidic residues" evidence="6">
    <location>
        <begin position="279"/>
        <end position="312"/>
    </location>
</feature>
<dbReference type="OrthoDB" id="20886at2759"/>
<comment type="caution">
    <text evidence="7">The sequence shown here is derived from an EMBL/GenBank/DDBJ whole genome shotgun (WGS) entry which is preliminary data.</text>
</comment>